<name>A0AAD7C121_9AGAR</name>
<comment type="caution">
    <text evidence="1">The sequence shown here is derived from an EMBL/GenBank/DDBJ whole genome shotgun (WGS) entry which is preliminary data.</text>
</comment>
<dbReference type="AlphaFoldDB" id="A0AAD7C121"/>
<reference evidence="1" key="1">
    <citation type="submission" date="2023-03" db="EMBL/GenBank/DDBJ databases">
        <title>Massive genome expansion in bonnet fungi (Mycena s.s.) driven by repeated elements and novel gene families across ecological guilds.</title>
        <authorList>
            <consortium name="Lawrence Berkeley National Laboratory"/>
            <person name="Harder C.B."/>
            <person name="Miyauchi S."/>
            <person name="Viragh M."/>
            <person name="Kuo A."/>
            <person name="Thoen E."/>
            <person name="Andreopoulos B."/>
            <person name="Lu D."/>
            <person name="Skrede I."/>
            <person name="Drula E."/>
            <person name="Henrissat B."/>
            <person name="Morin E."/>
            <person name="Kohler A."/>
            <person name="Barry K."/>
            <person name="LaButti K."/>
            <person name="Morin E."/>
            <person name="Salamov A."/>
            <person name="Lipzen A."/>
            <person name="Mereny Z."/>
            <person name="Hegedus B."/>
            <person name="Baldrian P."/>
            <person name="Stursova M."/>
            <person name="Weitz H."/>
            <person name="Taylor A."/>
            <person name="Grigoriev I.V."/>
            <person name="Nagy L.G."/>
            <person name="Martin F."/>
            <person name="Kauserud H."/>
        </authorList>
    </citation>
    <scope>NUCLEOTIDE SEQUENCE</scope>
    <source>
        <strain evidence="1">9284</strain>
    </source>
</reference>
<evidence type="ECO:0000313" key="1">
    <source>
        <dbReference type="EMBL" id="KAJ7636350.1"/>
    </source>
</evidence>
<organism evidence="1 2">
    <name type="scientific">Roridomyces roridus</name>
    <dbReference type="NCBI Taxonomy" id="1738132"/>
    <lineage>
        <taxon>Eukaryota</taxon>
        <taxon>Fungi</taxon>
        <taxon>Dikarya</taxon>
        <taxon>Basidiomycota</taxon>
        <taxon>Agaricomycotina</taxon>
        <taxon>Agaricomycetes</taxon>
        <taxon>Agaricomycetidae</taxon>
        <taxon>Agaricales</taxon>
        <taxon>Marasmiineae</taxon>
        <taxon>Mycenaceae</taxon>
        <taxon>Roridomyces</taxon>
    </lineage>
</organism>
<accession>A0AAD7C121</accession>
<dbReference type="EMBL" id="JARKIF010000006">
    <property type="protein sequence ID" value="KAJ7636350.1"/>
    <property type="molecule type" value="Genomic_DNA"/>
</dbReference>
<keyword evidence="2" id="KW-1185">Reference proteome</keyword>
<evidence type="ECO:0000313" key="2">
    <source>
        <dbReference type="Proteomes" id="UP001221142"/>
    </source>
</evidence>
<protein>
    <submittedName>
        <fullName evidence="1">Uncharacterized protein</fullName>
    </submittedName>
</protein>
<sequence length="635" mass="72229">MARSGLTIWLDFRKIARWEIDLRREIRIDRKLRTVTRGGVDDSVRRVFSAKVHTGDSNKTTSLPATRLKYNWEVKKHNYQKLRMIPCEGVVGEFIKWRKGLAGVLSVRRMGNRWQDRRRGPRSNTAIDNLLAAQLVDSVWGLAPWALGILGSESRPIFFPSGTITRRPPLRVPFEFAAHPFSHGISTPAATIAHHGSPAESQTTTRTSYLLPYGEYISLHRPSFILQVYLYACWDVRKWELLSSPAFAIASQLRMFYKNLRNCISQQKGIFQKVLEGGEACHARNLNSQQTLWIRGSTGRLILEFAPREINEPPIWICPSKARTSNTHACIDWNDPTWEARALEALSIGEFNYLSSFGLARYRALAVNAEQVGEIRLGTALCSSSVSERFEDYTEIASSAMADFRFGWYSQNGMEHRSHNGWTRFHSTTMCGEEIIYRVSGSDKSGSLPRICHVGRLFKQLQITLGQENFVFPCAFQFIVQVASLTKASSEGYLFLCPTAHLCGGSAGSFARPESVYFWSTDAEGSQRLSAEEAAARKFPTIELRTELICVFWDARVYEILKKFHELKGFDVESQDNRMWEIYWDNGSQLTARIDEVDTAGLFPKNVPVKETTETSREDVCAWVRSPAWAWDWIS</sequence>
<dbReference type="Proteomes" id="UP001221142">
    <property type="component" value="Unassembled WGS sequence"/>
</dbReference>
<gene>
    <name evidence="1" type="ORF">FB45DRAFT_864400</name>
</gene>
<proteinExistence type="predicted"/>